<protein>
    <recommendedName>
        <fullName evidence="4">Radical SAM protein</fullName>
    </recommendedName>
</protein>
<keyword evidence="3" id="KW-1185">Reference proteome</keyword>
<proteinExistence type="predicted"/>
<dbReference type="InterPro" id="IPR013785">
    <property type="entry name" value="Aldolase_TIM"/>
</dbReference>
<name>A0A348B6H8_9CREN</name>
<reference evidence="2" key="1">
    <citation type="journal article" date="2014" name="Int. J. Syst. Evol. Microbiol.">
        <title>Complete genome sequence of Corynebacterium casei LMG S-19264T (=DSM 44701T), isolated from a smear-ripened cheese.</title>
        <authorList>
            <consortium name="US DOE Joint Genome Institute (JGI-PGF)"/>
            <person name="Walter F."/>
            <person name="Albersmeier A."/>
            <person name="Kalinowski J."/>
            <person name="Ruckert C."/>
        </authorList>
    </citation>
    <scope>NUCLEOTIDE SEQUENCE</scope>
    <source>
        <strain evidence="2">JCM 31740</strain>
    </source>
</reference>
<dbReference type="EMBL" id="AP018553">
    <property type="protein sequence ID" value="BBD73780.1"/>
    <property type="molecule type" value="Genomic_DNA"/>
</dbReference>
<organism evidence="1 3">
    <name type="scientific">Sulfodiicoccus acidiphilus</name>
    <dbReference type="NCBI Taxonomy" id="1670455"/>
    <lineage>
        <taxon>Archaea</taxon>
        <taxon>Thermoproteota</taxon>
        <taxon>Thermoprotei</taxon>
        <taxon>Sulfolobales</taxon>
        <taxon>Sulfolobaceae</taxon>
        <taxon>Sulfodiicoccus</taxon>
    </lineage>
</organism>
<evidence type="ECO:0000313" key="2">
    <source>
        <dbReference type="EMBL" id="GGU03750.1"/>
    </source>
</evidence>
<dbReference type="InterPro" id="IPR058240">
    <property type="entry name" value="rSAM_sf"/>
</dbReference>
<evidence type="ECO:0000313" key="3">
    <source>
        <dbReference type="Proteomes" id="UP000276741"/>
    </source>
</evidence>
<dbReference type="RefSeq" id="WP_126451050.1">
    <property type="nucleotide sequence ID" value="NZ_AP018553.1"/>
</dbReference>
<dbReference type="Proteomes" id="UP000616143">
    <property type="component" value="Unassembled WGS sequence"/>
</dbReference>
<gene>
    <name evidence="2" type="ORF">GCM10007116_20780</name>
    <name evidence="1" type="ORF">HS1genome_2169</name>
</gene>
<evidence type="ECO:0008006" key="4">
    <source>
        <dbReference type="Google" id="ProtNLM"/>
    </source>
</evidence>
<dbReference type="EMBL" id="BMQS01000026">
    <property type="protein sequence ID" value="GGU03750.1"/>
    <property type="molecule type" value="Genomic_DNA"/>
</dbReference>
<dbReference type="GeneID" id="38667630"/>
<dbReference type="SUPFAM" id="SSF102114">
    <property type="entry name" value="Radical SAM enzymes"/>
    <property type="match status" value="1"/>
</dbReference>
<dbReference type="OrthoDB" id="33973at2157"/>
<dbReference type="KEGG" id="sacd:HS1genome_2169"/>
<reference evidence="2" key="4">
    <citation type="submission" date="2020-09" db="EMBL/GenBank/DDBJ databases">
        <authorList>
            <person name="Sun Q."/>
            <person name="Ohkuma M."/>
        </authorList>
    </citation>
    <scope>NUCLEOTIDE SEQUENCE</scope>
    <source>
        <strain evidence="2">JCM 31740</strain>
    </source>
</reference>
<dbReference type="NCBIfam" id="NF045502">
    <property type="entry name" value="variant_rSAM"/>
    <property type="match status" value="1"/>
</dbReference>
<reference evidence="1" key="3">
    <citation type="journal article" date="2019" name="BMC Res. Notes">
        <title>Complete genome sequence of the Sulfodiicoccus acidiphilus strain HS-1T, the first crenarchaeon that lacks polB3, isolated from an acidic hot spring in Ohwaku-dani, Hakone, Japan.</title>
        <authorList>
            <person name="Sakai H.D."/>
            <person name="Kurosawa N."/>
        </authorList>
    </citation>
    <scope>NUCLEOTIDE SEQUENCE</scope>
    <source>
        <strain evidence="1">HS-1</strain>
    </source>
</reference>
<dbReference type="Proteomes" id="UP000276741">
    <property type="component" value="Chromosome"/>
</dbReference>
<sequence>MSECVFGYNLRSEEVSHLEELFDRFPEVPKEVILKETLLVNGIKFTDKALEKGGEYQEKAYYLFTFDKDEPSIVRKRARVIPQEISVWGGPWGLRRTVIQGRHSERSPFLVDVEDERTVLRVGESRLADVSFAPKPQYYGSLLTSGLKVEEVAPAIYWGETVDVTVFRVCEYWGKEQCKFCDINENFKWWGDLRSGLGTKVNPELVAEAVYIAFKSPNTKRYLITGGAMRNQLEESQFYLNYVRRTEELLAGRLPLRLNVQAVPTNILSKFYEAGVDYYHPNIEVWDSKLFSMICPGKDRVVGRDEWIRRTIDSVKLFGVGNVSPNFVAGVEAVNAEGLPRRFEKIDEALRSTAEGLDFLMSREVVPKFDTWAPEPGSILGRLGAKPPSVEYYVKLYLKYHEIRKRYGLPYPGGLGEGGPGVSKVPASGFMDM</sequence>
<evidence type="ECO:0000313" key="1">
    <source>
        <dbReference type="EMBL" id="BBD73780.1"/>
    </source>
</evidence>
<accession>A0A348B6H8</accession>
<reference evidence="3" key="2">
    <citation type="submission" date="2018-04" db="EMBL/GenBank/DDBJ databases">
        <title>Complete genome sequence of Sulfodiicoccus acidiphilus strain HS-1.</title>
        <authorList>
            <person name="Sakai H.D."/>
            <person name="Kurosawa N."/>
        </authorList>
    </citation>
    <scope>NUCLEOTIDE SEQUENCE [LARGE SCALE GENOMIC DNA]</scope>
    <source>
        <strain evidence="3">HS-1</strain>
    </source>
</reference>
<dbReference type="Gene3D" id="3.20.20.70">
    <property type="entry name" value="Aldolase class I"/>
    <property type="match status" value="1"/>
</dbReference>
<dbReference type="AlphaFoldDB" id="A0A348B6H8"/>